<name>X1QFL5_9ZZZZ</name>
<dbReference type="EMBL" id="BARV01031828">
    <property type="protein sequence ID" value="GAI42059.1"/>
    <property type="molecule type" value="Genomic_DNA"/>
</dbReference>
<sequence>DFPIKIVGYGQQERIIEITDIEEKAVEASIFAVPEGFTKWVDPKSLPGERPEWAGDIEAAPVMTPPFEKNMGPGDIVRVKIEPGKSLAVKAEGISETEAVAKVIPFKGSNPLKEEQWYNNFAQRGIICERCHEMSGEADEFIIRVYEGNITVVAKWMDMFEEKASAGEEIRYPISGHEHITTRFINLTEETAEATFAYYQNGQPMEDDTPAKYRTITLKNPWDVDTITRVAQGDELVIKVTTGKMQIKLGQF</sequence>
<comment type="caution">
    <text evidence="1">The sequence shown here is derived from an EMBL/GenBank/DDBJ whole genome shotgun (WGS) entry which is preliminary data.</text>
</comment>
<dbReference type="AlphaFoldDB" id="X1QFL5"/>
<organism evidence="1">
    <name type="scientific">marine sediment metagenome</name>
    <dbReference type="NCBI Taxonomy" id="412755"/>
    <lineage>
        <taxon>unclassified sequences</taxon>
        <taxon>metagenomes</taxon>
        <taxon>ecological metagenomes</taxon>
    </lineage>
</organism>
<feature type="non-terminal residue" evidence="1">
    <location>
        <position position="252"/>
    </location>
</feature>
<gene>
    <name evidence="1" type="ORF">S06H3_50285</name>
</gene>
<proteinExistence type="predicted"/>
<feature type="non-terminal residue" evidence="1">
    <location>
        <position position="1"/>
    </location>
</feature>
<reference evidence="1" key="1">
    <citation type="journal article" date="2014" name="Front. Microbiol.">
        <title>High frequency of phylogenetically diverse reductive dehalogenase-homologous genes in deep subseafloor sedimentary metagenomes.</title>
        <authorList>
            <person name="Kawai M."/>
            <person name="Futagami T."/>
            <person name="Toyoda A."/>
            <person name="Takaki Y."/>
            <person name="Nishi S."/>
            <person name="Hori S."/>
            <person name="Arai W."/>
            <person name="Tsubouchi T."/>
            <person name="Morono Y."/>
            <person name="Uchiyama I."/>
            <person name="Ito T."/>
            <person name="Fujiyama A."/>
            <person name="Inagaki F."/>
            <person name="Takami H."/>
        </authorList>
    </citation>
    <scope>NUCLEOTIDE SEQUENCE</scope>
    <source>
        <strain evidence="1">Expedition CK06-06</strain>
    </source>
</reference>
<accession>X1QFL5</accession>
<protein>
    <submittedName>
        <fullName evidence="1">Uncharacterized protein</fullName>
    </submittedName>
</protein>
<evidence type="ECO:0000313" key="1">
    <source>
        <dbReference type="EMBL" id="GAI42059.1"/>
    </source>
</evidence>